<keyword evidence="3" id="KW-1185">Reference proteome</keyword>
<comment type="caution">
    <text evidence="2">The sequence shown here is derived from an EMBL/GenBank/DDBJ whole genome shotgun (WGS) entry which is preliminary data.</text>
</comment>
<dbReference type="RefSeq" id="WP_343165766.1">
    <property type="nucleotide sequence ID" value="NZ_JBHRSV010000010.1"/>
</dbReference>
<dbReference type="EMBL" id="JBHRSV010000010">
    <property type="protein sequence ID" value="MFC2925833.1"/>
    <property type="molecule type" value="Genomic_DNA"/>
</dbReference>
<feature type="signal peptide" evidence="1">
    <location>
        <begin position="1"/>
        <end position="21"/>
    </location>
</feature>
<gene>
    <name evidence="2" type="ORF">ACFOOR_06915</name>
</gene>
<dbReference type="Proteomes" id="UP001595379">
    <property type="component" value="Unassembled WGS sequence"/>
</dbReference>
<keyword evidence="1" id="KW-0732">Signal</keyword>
<feature type="chain" id="PRO_5047145257" evidence="1">
    <location>
        <begin position="22"/>
        <end position="243"/>
    </location>
</feature>
<reference evidence="3" key="1">
    <citation type="journal article" date="2019" name="Int. J. Syst. Evol. Microbiol.">
        <title>The Global Catalogue of Microorganisms (GCM) 10K type strain sequencing project: providing services to taxonomists for standard genome sequencing and annotation.</title>
        <authorList>
            <consortium name="The Broad Institute Genomics Platform"/>
            <consortium name="The Broad Institute Genome Sequencing Center for Infectious Disease"/>
            <person name="Wu L."/>
            <person name="Ma J."/>
        </authorList>
    </citation>
    <scope>NUCLEOTIDE SEQUENCE [LARGE SCALE GENOMIC DNA]</scope>
    <source>
        <strain evidence="3">KCTC 52487</strain>
    </source>
</reference>
<evidence type="ECO:0000313" key="2">
    <source>
        <dbReference type="EMBL" id="MFC2925833.1"/>
    </source>
</evidence>
<name>A0ABV6ZWN5_9PROT</name>
<protein>
    <submittedName>
        <fullName evidence="2">Uncharacterized protein</fullName>
    </submittedName>
</protein>
<evidence type="ECO:0000313" key="3">
    <source>
        <dbReference type="Proteomes" id="UP001595379"/>
    </source>
</evidence>
<proteinExistence type="predicted"/>
<sequence>MLFFEIASLGSALLGASLAWAAQDGDPACAALDSYLPPPAGTEILYETVNDEGRALSITTLNRIGESDGAETDWIRQSISSFDMAGERLFPPRDQRSVAALFMLESGPSDGDEGQRRYGYSDDPLELLTGLQPGETATTERAETSAMGNRTRTIRGPLIITFEGCGTVDVGGVEEPVRFYRLVSDSRSYMPGRRPEADMTVTTSRTIALSTRYGWPLQTDTGEYLIRATRVSLPDEAGDADVE</sequence>
<organism evidence="2 3">
    <name type="scientific">Hyphobacterium vulgare</name>
    <dbReference type="NCBI Taxonomy" id="1736751"/>
    <lineage>
        <taxon>Bacteria</taxon>
        <taxon>Pseudomonadati</taxon>
        <taxon>Pseudomonadota</taxon>
        <taxon>Alphaproteobacteria</taxon>
        <taxon>Maricaulales</taxon>
        <taxon>Maricaulaceae</taxon>
        <taxon>Hyphobacterium</taxon>
    </lineage>
</organism>
<evidence type="ECO:0000256" key="1">
    <source>
        <dbReference type="SAM" id="SignalP"/>
    </source>
</evidence>
<accession>A0ABV6ZWN5</accession>